<dbReference type="SUPFAM" id="SSF56601">
    <property type="entry name" value="beta-lactamase/transpeptidase-like"/>
    <property type="match status" value="1"/>
</dbReference>
<evidence type="ECO:0000313" key="3">
    <source>
        <dbReference type="EMBL" id="GAA2868810.1"/>
    </source>
</evidence>
<feature type="region of interest" description="Disordered" evidence="1">
    <location>
        <begin position="1"/>
        <end position="20"/>
    </location>
</feature>
<dbReference type="InterPro" id="IPR000871">
    <property type="entry name" value="Beta-lactam_class-A"/>
</dbReference>
<dbReference type="EMBL" id="BAAAVI010000017">
    <property type="protein sequence ID" value="GAA2868810.1"/>
    <property type="molecule type" value="Genomic_DNA"/>
</dbReference>
<sequence>MTEAGTVTQEGEGRMDREGNGGAVTVAVSVPGMISLGEDAELVLASTGKLLLLAAAARGIAAGELDPAEVVELRDDDRCGGSGLLGALSGLHWTIGDLAVLTASVSDNTATNALLRRIGLDRVAEGAAELGLVRTRILDRIRDPRLPSHPPAFAVGTAGELARFAAGLDGRREWTRILLGWMARNTDRGLVPALLPHDPEDREVPRAAPEGMVWVANKTGTDTGVRADVGVMAGPERRIGYAVLANGPAGSEHALVTAVRRAGLDIGRLAGLPPADGPGAR</sequence>
<evidence type="ECO:0000313" key="4">
    <source>
        <dbReference type="Proteomes" id="UP001500831"/>
    </source>
</evidence>
<dbReference type="InterPro" id="IPR045155">
    <property type="entry name" value="Beta-lactam_cat"/>
</dbReference>
<feature type="domain" description="Beta-lactamase class A catalytic" evidence="2">
    <location>
        <begin position="34"/>
        <end position="244"/>
    </location>
</feature>
<protein>
    <recommendedName>
        <fullName evidence="2">Beta-lactamase class A catalytic domain-containing protein</fullName>
    </recommendedName>
</protein>
<dbReference type="PANTHER" id="PTHR35333">
    <property type="entry name" value="BETA-LACTAMASE"/>
    <property type="match status" value="1"/>
</dbReference>
<dbReference type="Proteomes" id="UP001500831">
    <property type="component" value="Unassembled WGS sequence"/>
</dbReference>
<organism evidence="3 4">
    <name type="scientific">Streptosporangium fragile</name>
    <dbReference type="NCBI Taxonomy" id="46186"/>
    <lineage>
        <taxon>Bacteria</taxon>
        <taxon>Bacillati</taxon>
        <taxon>Actinomycetota</taxon>
        <taxon>Actinomycetes</taxon>
        <taxon>Streptosporangiales</taxon>
        <taxon>Streptosporangiaceae</taxon>
        <taxon>Streptosporangium</taxon>
    </lineage>
</organism>
<name>A0ABN3VXC7_9ACTN</name>
<dbReference type="InterPro" id="IPR012338">
    <property type="entry name" value="Beta-lactam/transpept-like"/>
</dbReference>
<gene>
    <name evidence="3" type="ORF">GCM10010517_28690</name>
</gene>
<comment type="caution">
    <text evidence="3">The sequence shown here is derived from an EMBL/GenBank/DDBJ whole genome shotgun (WGS) entry which is preliminary data.</text>
</comment>
<dbReference type="Gene3D" id="3.40.710.10">
    <property type="entry name" value="DD-peptidase/beta-lactamase superfamily"/>
    <property type="match status" value="1"/>
</dbReference>
<dbReference type="PANTHER" id="PTHR35333:SF4">
    <property type="entry name" value="SLR0121 PROTEIN"/>
    <property type="match status" value="1"/>
</dbReference>
<keyword evidence="4" id="KW-1185">Reference proteome</keyword>
<accession>A0ABN3VXC7</accession>
<reference evidence="3 4" key="1">
    <citation type="journal article" date="2019" name="Int. J. Syst. Evol. Microbiol.">
        <title>The Global Catalogue of Microorganisms (GCM) 10K type strain sequencing project: providing services to taxonomists for standard genome sequencing and annotation.</title>
        <authorList>
            <consortium name="The Broad Institute Genomics Platform"/>
            <consortium name="The Broad Institute Genome Sequencing Center for Infectious Disease"/>
            <person name="Wu L."/>
            <person name="Ma J."/>
        </authorList>
    </citation>
    <scope>NUCLEOTIDE SEQUENCE [LARGE SCALE GENOMIC DNA]</scope>
    <source>
        <strain evidence="3 4">JCM 6242</strain>
    </source>
</reference>
<proteinExistence type="predicted"/>
<evidence type="ECO:0000256" key="1">
    <source>
        <dbReference type="SAM" id="MobiDB-lite"/>
    </source>
</evidence>
<evidence type="ECO:0000259" key="2">
    <source>
        <dbReference type="Pfam" id="PF13354"/>
    </source>
</evidence>
<dbReference type="Pfam" id="PF13354">
    <property type="entry name" value="Beta-lactamase2"/>
    <property type="match status" value="1"/>
</dbReference>